<organism evidence="1 2">
    <name type="scientific">Dibothriocephalus latus</name>
    <name type="common">Fish tapeworm</name>
    <name type="synonym">Diphyllobothrium latum</name>
    <dbReference type="NCBI Taxonomy" id="60516"/>
    <lineage>
        <taxon>Eukaryota</taxon>
        <taxon>Metazoa</taxon>
        <taxon>Spiralia</taxon>
        <taxon>Lophotrochozoa</taxon>
        <taxon>Platyhelminthes</taxon>
        <taxon>Cestoda</taxon>
        <taxon>Eucestoda</taxon>
        <taxon>Diphyllobothriidea</taxon>
        <taxon>Diphyllobothriidae</taxon>
        <taxon>Dibothriocephalus</taxon>
    </lineage>
</organism>
<evidence type="ECO:0000313" key="1">
    <source>
        <dbReference type="EMBL" id="VDN35509.1"/>
    </source>
</evidence>
<evidence type="ECO:0000313" key="2">
    <source>
        <dbReference type="Proteomes" id="UP000281553"/>
    </source>
</evidence>
<dbReference type="OrthoDB" id="10509688at2759"/>
<reference evidence="1 2" key="1">
    <citation type="submission" date="2018-11" db="EMBL/GenBank/DDBJ databases">
        <authorList>
            <consortium name="Pathogen Informatics"/>
        </authorList>
    </citation>
    <scope>NUCLEOTIDE SEQUENCE [LARGE SCALE GENOMIC DNA]</scope>
</reference>
<proteinExistence type="predicted"/>
<dbReference type="Proteomes" id="UP000281553">
    <property type="component" value="Unassembled WGS sequence"/>
</dbReference>
<accession>A0A3P7R2A1</accession>
<name>A0A3P7R2A1_DIBLA</name>
<keyword evidence="2" id="KW-1185">Reference proteome</keyword>
<sequence length="81" mass="9172">MFQYTLNSTRSVPISALILWSQNIAIGRRWGTSPLAAARTNSREAYTQFAAASDENARFCTLRGQLDFIYPRQPIAIDYVE</sequence>
<dbReference type="EMBL" id="UYRU01087190">
    <property type="protein sequence ID" value="VDN35509.1"/>
    <property type="molecule type" value="Genomic_DNA"/>
</dbReference>
<gene>
    <name evidence="1" type="ORF">DILT_LOCUS16795</name>
</gene>
<feature type="non-terminal residue" evidence="1">
    <location>
        <position position="81"/>
    </location>
</feature>
<dbReference type="AlphaFoldDB" id="A0A3P7R2A1"/>
<protein>
    <submittedName>
        <fullName evidence="1">Uncharacterized protein</fullName>
    </submittedName>
</protein>